<keyword evidence="3" id="KW-0238">DNA-binding</keyword>
<dbReference type="PANTHER" id="PTHR30537">
    <property type="entry name" value="HTH-TYPE TRANSCRIPTIONAL REGULATOR"/>
    <property type="match status" value="1"/>
</dbReference>
<dbReference type="Proteomes" id="UP000266091">
    <property type="component" value="Unassembled WGS sequence"/>
</dbReference>
<dbReference type="Gene3D" id="3.40.190.290">
    <property type="match status" value="1"/>
</dbReference>
<organism evidence="6 7">
    <name type="scientific">Mesosutterella multiformis</name>
    <dbReference type="NCBI Taxonomy" id="2259133"/>
    <lineage>
        <taxon>Bacteria</taxon>
        <taxon>Pseudomonadati</taxon>
        <taxon>Pseudomonadota</taxon>
        <taxon>Betaproteobacteria</taxon>
        <taxon>Burkholderiales</taxon>
        <taxon>Sutterellaceae</taxon>
        <taxon>Mesosutterella</taxon>
    </lineage>
</organism>
<dbReference type="Pfam" id="PF03466">
    <property type="entry name" value="LysR_substrate"/>
    <property type="match status" value="1"/>
</dbReference>
<accession>A0A388SJ91</accession>
<reference evidence="6 7" key="1">
    <citation type="journal article" date="2018" name="Int. J. Syst. Evol. Microbiol.">
        <title>Mesosutterella multiformis gen. nov., sp. nov., a member of the family Sutterellaceae and Sutterella megalosphaeroides sp. nov., isolated from human faeces.</title>
        <authorList>
            <person name="Sakamoto M."/>
            <person name="Ikeyama N."/>
            <person name="Kunihiro T."/>
            <person name="Iino T."/>
            <person name="Yuki M."/>
            <person name="Ohkuma M."/>
        </authorList>
    </citation>
    <scope>NUCLEOTIDE SEQUENCE [LARGE SCALE GENOMIC DNA]</scope>
    <source>
        <strain evidence="6 7">4NBBH2</strain>
    </source>
</reference>
<comment type="caution">
    <text evidence="6">The sequence shown here is derived from an EMBL/GenBank/DDBJ whole genome shotgun (WGS) entry which is preliminary data.</text>
</comment>
<protein>
    <submittedName>
        <fullName evidence="6">LysR family transcriptional regulator</fullName>
    </submittedName>
</protein>
<dbReference type="RefSeq" id="WP_116271015.1">
    <property type="nucleotide sequence ID" value="NZ_BGZJ01000002.1"/>
</dbReference>
<evidence type="ECO:0000256" key="4">
    <source>
        <dbReference type="ARBA" id="ARBA00023163"/>
    </source>
</evidence>
<evidence type="ECO:0000259" key="5">
    <source>
        <dbReference type="PROSITE" id="PS50931"/>
    </source>
</evidence>
<dbReference type="InterPro" id="IPR000847">
    <property type="entry name" value="LysR_HTH_N"/>
</dbReference>
<keyword evidence="4" id="KW-0804">Transcription</keyword>
<dbReference type="InterPro" id="IPR036390">
    <property type="entry name" value="WH_DNA-bd_sf"/>
</dbReference>
<dbReference type="Gene3D" id="1.10.10.10">
    <property type="entry name" value="Winged helix-like DNA-binding domain superfamily/Winged helix DNA-binding domain"/>
    <property type="match status" value="1"/>
</dbReference>
<sequence length="292" mass="31592">MEELTGHRVFIRTAELSSITKAAESLGLTRAAASRALMSLESELGAALFTRTTRHVALTAFGSQVLDTCKELVGLADQLKAEALHQSSAPTGTIRVACSVSFGQTYLAGALKRFLGEFPSINMELTLLDRPAHLLTDNIDLALEVTNTPEPGLIARRLTSCGSLLCAAPAFLADRPPVTAPADLAKLPTLVSTRFGSRWKFEREGESSEVEVKGRIRTNDTQVILRAALDGLGIALLPDLTISDPVEKGELTTLLPDWKTESVGIYALYASRRYQLPAVRAFIDFLVADIRK</sequence>
<accession>A0A401LHK4</accession>
<keyword evidence="2" id="KW-0805">Transcription regulation</keyword>
<feature type="domain" description="HTH lysR-type" evidence="5">
    <location>
        <begin position="8"/>
        <end position="59"/>
    </location>
</feature>
<dbReference type="SUPFAM" id="SSF53850">
    <property type="entry name" value="Periplasmic binding protein-like II"/>
    <property type="match status" value="1"/>
</dbReference>
<dbReference type="PROSITE" id="PS50931">
    <property type="entry name" value="HTH_LYSR"/>
    <property type="match status" value="1"/>
</dbReference>
<comment type="similarity">
    <text evidence="1">Belongs to the LysR transcriptional regulatory family.</text>
</comment>
<dbReference type="PRINTS" id="PR00039">
    <property type="entry name" value="HTHLYSR"/>
</dbReference>
<evidence type="ECO:0000313" key="7">
    <source>
        <dbReference type="Proteomes" id="UP000266091"/>
    </source>
</evidence>
<proteinExistence type="inferred from homology"/>
<dbReference type="OrthoDB" id="570111at2"/>
<dbReference type="SUPFAM" id="SSF46785">
    <property type="entry name" value="Winged helix' DNA-binding domain"/>
    <property type="match status" value="1"/>
</dbReference>
<evidence type="ECO:0000313" key="6">
    <source>
        <dbReference type="EMBL" id="GBO94814.1"/>
    </source>
</evidence>
<dbReference type="GO" id="GO:0003700">
    <property type="term" value="F:DNA-binding transcription factor activity"/>
    <property type="evidence" value="ECO:0007669"/>
    <property type="project" value="InterPro"/>
</dbReference>
<dbReference type="InterPro" id="IPR036388">
    <property type="entry name" value="WH-like_DNA-bd_sf"/>
</dbReference>
<dbReference type="EMBL" id="BGZJ01000002">
    <property type="protein sequence ID" value="GBO94814.1"/>
    <property type="molecule type" value="Genomic_DNA"/>
</dbReference>
<dbReference type="GO" id="GO:0043565">
    <property type="term" value="F:sequence-specific DNA binding"/>
    <property type="evidence" value="ECO:0007669"/>
    <property type="project" value="TreeGrafter"/>
</dbReference>
<keyword evidence="7" id="KW-1185">Reference proteome</keyword>
<dbReference type="InterPro" id="IPR058163">
    <property type="entry name" value="LysR-type_TF_proteobact-type"/>
</dbReference>
<evidence type="ECO:0000256" key="2">
    <source>
        <dbReference type="ARBA" id="ARBA00023015"/>
    </source>
</evidence>
<evidence type="ECO:0000256" key="3">
    <source>
        <dbReference type="ARBA" id="ARBA00023125"/>
    </source>
</evidence>
<name>A0A388SJ91_9BURK</name>
<dbReference type="InterPro" id="IPR005119">
    <property type="entry name" value="LysR_subst-bd"/>
</dbReference>
<gene>
    <name evidence="6" type="ORF">MESMUL_21680</name>
</gene>
<evidence type="ECO:0000256" key="1">
    <source>
        <dbReference type="ARBA" id="ARBA00009437"/>
    </source>
</evidence>
<dbReference type="PANTHER" id="PTHR30537:SF35">
    <property type="entry name" value="TRANSCRIPTIONAL REGULATORY PROTEIN"/>
    <property type="match status" value="1"/>
</dbReference>
<dbReference type="AlphaFoldDB" id="A0A388SJ91"/>
<dbReference type="GO" id="GO:0006351">
    <property type="term" value="P:DNA-templated transcription"/>
    <property type="evidence" value="ECO:0007669"/>
    <property type="project" value="TreeGrafter"/>
</dbReference>
<dbReference type="CDD" id="cd08422">
    <property type="entry name" value="PBP2_CrgA_like"/>
    <property type="match status" value="1"/>
</dbReference>
<dbReference type="Pfam" id="PF00126">
    <property type="entry name" value="HTH_1"/>
    <property type="match status" value="1"/>
</dbReference>